<accession>A0ACB8SLR0</accession>
<organism evidence="1 2">
    <name type="scientific">Artomyces pyxidatus</name>
    <dbReference type="NCBI Taxonomy" id="48021"/>
    <lineage>
        <taxon>Eukaryota</taxon>
        <taxon>Fungi</taxon>
        <taxon>Dikarya</taxon>
        <taxon>Basidiomycota</taxon>
        <taxon>Agaricomycotina</taxon>
        <taxon>Agaricomycetes</taxon>
        <taxon>Russulales</taxon>
        <taxon>Auriscalpiaceae</taxon>
        <taxon>Artomyces</taxon>
    </lineage>
</organism>
<comment type="caution">
    <text evidence="1">The sequence shown here is derived from an EMBL/GenBank/DDBJ whole genome shotgun (WGS) entry which is preliminary data.</text>
</comment>
<reference evidence="1" key="1">
    <citation type="submission" date="2021-03" db="EMBL/GenBank/DDBJ databases">
        <authorList>
            <consortium name="DOE Joint Genome Institute"/>
            <person name="Ahrendt S."/>
            <person name="Looney B.P."/>
            <person name="Miyauchi S."/>
            <person name="Morin E."/>
            <person name="Drula E."/>
            <person name="Courty P.E."/>
            <person name="Chicoki N."/>
            <person name="Fauchery L."/>
            <person name="Kohler A."/>
            <person name="Kuo A."/>
            <person name="Labutti K."/>
            <person name="Pangilinan J."/>
            <person name="Lipzen A."/>
            <person name="Riley R."/>
            <person name="Andreopoulos W."/>
            <person name="He G."/>
            <person name="Johnson J."/>
            <person name="Barry K.W."/>
            <person name="Grigoriev I.V."/>
            <person name="Nagy L."/>
            <person name="Hibbett D."/>
            <person name="Henrissat B."/>
            <person name="Matheny P.B."/>
            <person name="Labbe J."/>
            <person name="Martin F."/>
        </authorList>
    </citation>
    <scope>NUCLEOTIDE SEQUENCE</scope>
    <source>
        <strain evidence="1">HHB10654</strain>
    </source>
</reference>
<proteinExistence type="predicted"/>
<keyword evidence="2" id="KW-1185">Reference proteome</keyword>
<evidence type="ECO:0000313" key="2">
    <source>
        <dbReference type="Proteomes" id="UP000814140"/>
    </source>
</evidence>
<dbReference type="EMBL" id="MU277256">
    <property type="protein sequence ID" value="KAI0056880.1"/>
    <property type="molecule type" value="Genomic_DNA"/>
</dbReference>
<dbReference type="Proteomes" id="UP000814140">
    <property type="component" value="Unassembled WGS sequence"/>
</dbReference>
<protein>
    <submittedName>
        <fullName evidence="1">Uncharacterized protein</fullName>
    </submittedName>
</protein>
<gene>
    <name evidence="1" type="ORF">BV25DRAFT_1920623</name>
</gene>
<sequence length="199" mass="21700">MTEQRLHLESSHSTLLDGTHNGPRTQQRAAPAATPTPTPAEKIIKLVWSEATLRTRRRAPRQVRHDFVRSYARLVSAAYYLSPFNPTLQLPPLAIKQQPQDDDTASRKHCCLLESIPASTHTSIVSTLSAHSPPPAQSFTPTLSLHSTLTPASGRRRILLGSTVCPGASGRKKKIAKGDAKNSQGRRRVSQTGSSEKSL</sequence>
<name>A0ACB8SLR0_9AGAM</name>
<evidence type="ECO:0000313" key="1">
    <source>
        <dbReference type="EMBL" id="KAI0056880.1"/>
    </source>
</evidence>
<reference evidence="1" key="2">
    <citation type="journal article" date="2022" name="New Phytol.">
        <title>Evolutionary transition to the ectomycorrhizal habit in the genomes of a hyperdiverse lineage of mushroom-forming fungi.</title>
        <authorList>
            <person name="Looney B."/>
            <person name="Miyauchi S."/>
            <person name="Morin E."/>
            <person name="Drula E."/>
            <person name="Courty P.E."/>
            <person name="Kohler A."/>
            <person name="Kuo A."/>
            <person name="LaButti K."/>
            <person name="Pangilinan J."/>
            <person name="Lipzen A."/>
            <person name="Riley R."/>
            <person name="Andreopoulos W."/>
            <person name="He G."/>
            <person name="Johnson J."/>
            <person name="Nolan M."/>
            <person name="Tritt A."/>
            <person name="Barry K.W."/>
            <person name="Grigoriev I.V."/>
            <person name="Nagy L.G."/>
            <person name="Hibbett D."/>
            <person name="Henrissat B."/>
            <person name="Matheny P.B."/>
            <person name="Labbe J."/>
            <person name="Martin F.M."/>
        </authorList>
    </citation>
    <scope>NUCLEOTIDE SEQUENCE</scope>
    <source>
        <strain evidence="1">HHB10654</strain>
    </source>
</reference>